<keyword evidence="5 9" id="KW-0067">ATP-binding</keyword>
<dbReference type="GO" id="GO:0004386">
    <property type="term" value="F:helicase activity"/>
    <property type="evidence" value="ECO:0007669"/>
    <property type="project" value="UniProtKB-UniRule"/>
</dbReference>
<dbReference type="SUPFAM" id="SSF52540">
    <property type="entry name" value="P-loop containing nucleoside triphosphate hydrolases"/>
    <property type="match status" value="1"/>
</dbReference>
<comment type="function">
    <text evidence="9">Facilitates transcription termination by a mechanism that involves Rho binding to the nascent RNA, activation of Rho's RNA-dependent ATPase activity, and release of the mRNA from the DNA template.</text>
</comment>
<feature type="binding site" evidence="9">
    <location>
        <begin position="194"/>
        <end position="199"/>
    </location>
    <ligand>
        <name>ATP</name>
        <dbReference type="ChEBI" id="CHEBI:30616"/>
    </ligand>
</feature>
<dbReference type="InterPro" id="IPR011113">
    <property type="entry name" value="Rho_RNA-bd"/>
</dbReference>
<dbReference type="InterPro" id="IPR041703">
    <property type="entry name" value="Rho_factor_ATP-bd"/>
</dbReference>
<evidence type="ECO:0000256" key="6">
    <source>
        <dbReference type="ARBA" id="ARBA00022884"/>
    </source>
</evidence>
<dbReference type="InterPro" id="IPR027417">
    <property type="entry name" value="P-loop_NTPase"/>
</dbReference>
<evidence type="ECO:0000313" key="14">
    <source>
        <dbReference type="Proteomes" id="UP000316304"/>
    </source>
</evidence>
<keyword evidence="2 9" id="KW-0547">Nucleotide-binding</keyword>
<dbReference type="GO" id="GO:0008186">
    <property type="term" value="F:ATP-dependent activity, acting on RNA"/>
    <property type="evidence" value="ECO:0007669"/>
    <property type="project" value="InterPro"/>
</dbReference>
<feature type="domain" description="Rho RNA-BD" evidence="12">
    <location>
        <begin position="77"/>
        <end position="151"/>
    </location>
</feature>
<dbReference type="GO" id="GO:0016787">
    <property type="term" value="F:hydrolase activity"/>
    <property type="evidence" value="ECO:0007669"/>
    <property type="project" value="UniProtKB-KW"/>
</dbReference>
<keyword evidence="8 9" id="KW-0804">Transcription</keyword>
<dbReference type="InterPro" id="IPR004665">
    <property type="entry name" value="Term_rho"/>
</dbReference>
<feature type="region of interest" description="Disordered" evidence="11">
    <location>
        <begin position="1"/>
        <end position="75"/>
    </location>
</feature>
<comment type="subunit">
    <text evidence="9">Homohexamer. The homohexamer assembles into an open ring structure.</text>
</comment>
<dbReference type="PANTHER" id="PTHR46425:SF1">
    <property type="entry name" value="TRANSCRIPTION TERMINATION FACTOR RHO"/>
    <property type="match status" value="1"/>
</dbReference>
<dbReference type="Gene3D" id="3.40.50.300">
    <property type="entry name" value="P-loop containing nucleotide triphosphate hydrolases"/>
    <property type="match status" value="1"/>
</dbReference>
<dbReference type="InterPro" id="IPR000194">
    <property type="entry name" value="ATPase_F1/V1/A1_a/bsu_nucl-bd"/>
</dbReference>
<evidence type="ECO:0000256" key="3">
    <source>
        <dbReference type="ARBA" id="ARBA00022801"/>
    </source>
</evidence>
<dbReference type="CDD" id="cd01128">
    <property type="entry name" value="rho_factor_C"/>
    <property type="match status" value="1"/>
</dbReference>
<dbReference type="GO" id="GO:0006353">
    <property type="term" value="P:DNA-templated transcription termination"/>
    <property type="evidence" value="ECO:0007669"/>
    <property type="project" value="UniProtKB-UniRule"/>
</dbReference>
<dbReference type="Gene3D" id="2.40.50.140">
    <property type="entry name" value="Nucleic acid-binding proteins"/>
    <property type="match status" value="1"/>
</dbReference>
<feature type="compositionally biased region" description="Gly residues" evidence="11">
    <location>
        <begin position="12"/>
        <end position="35"/>
    </location>
</feature>
<dbReference type="GO" id="GO:0005524">
    <property type="term" value="F:ATP binding"/>
    <property type="evidence" value="ECO:0007669"/>
    <property type="project" value="UniProtKB-UniRule"/>
</dbReference>
<evidence type="ECO:0000256" key="4">
    <source>
        <dbReference type="ARBA" id="ARBA00022806"/>
    </source>
</evidence>
<dbReference type="InterPro" id="IPR012340">
    <property type="entry name" value="NA-bd_OB-fold"/>
</dbReference>
<evidence type="ECO:0000256" key="5">
    <source>
        <dbReference type="ARBA" id="ARBA00022840"/>
    </source>
</evidence>
<dbReference type="HAMAP" id="MF_01884">
    <property type="entry name" value="Rho"/>
    <property type="match status" value="1"/>
</dbReference>
<evidence type="ECO:0000313" key="13">
    <source>
        <dbReference type="EMBL" id="TWU26992.1"/>
    </source>
</evidence>
<evidence type="ECO:0000256" key="2">
    <source>
        <dbReference type="ARBA" id="ARBA00022741"/>
    </source>
</evidence>
<reference evidence="13 14" key="1">
    <citation type="submission" date="2019-02" db="EMBL/GenBank/DDBJ databases">
        <title>Deep-cultivation of Planctomycetes and their phenomic and genomic characterization uncovers novel biology.</title>
        <authorList>
            <person name="Wiegand S."/>
            <person name="Jogler M."/>
            <person name="Boedeker C."/>
            <person name="Pinto D."/>
            <person name="Vollmers J."/>
            <person name="Rivas-Marin E."/>
            <person name="Kohn T."/>
            <person name="Peeters S.H."/>
            <person name="Heuer A."/>
            <person name="Rast P."/>
            <person name="Oberbeckmann S."/>
            <person name="Bunk B."/>
            <person name="Jeske O."/>
            <person name="Meyerdierks A."/>
            <person name="Storesund J.E."/>
            <person name="Kallscheuer N."/>
            <person name="Luecker S."/>
            <person name="Lage O.M."/>
            <person name="Pohl T."/>
            <person name="Merkel B.J."/>
            <person name="Hornburger P."/>
            <person name="Mueller R.-W."/>
            <person name="Bruemmer F."/>
            <person name="Labrenz M."/>
            <person name="Spormann A.M."/>
            <person name="Op Den Camp H."/>
            <person name="Overmann J."/>
            <person name="Amann R."/>
            <person name="Jetten M.S.M."/>
            <person name="Mascher T."/>
            <person name="Medema M.H."/>
            <person name="Devos D.P."/>
            <person name="Kaster A.-K."/>
            <person name="Ovreas L."/>
            <person name="Rohde M."/>
            <person name="Galperin M.Y."/>
            <person name="Jogler C."/>
        </authorList>
    </citation>
    <scope>NUCLEOTIDE SEQUENCE [LARGE SCALE GENOMIC DNA]</scope>
    <source>
        <strain evidence="13 14">Pla52o</strain>
    </source>
</reference>
<evidence type="ECO:0000256" key="9">
    <source>
        <dbReference type="HAMAP-Rule" id="MF_01884"/>
    </source>
</evidence>
<dbReference type="EC" id="3.6.4.-" evidence="9"/>
<dbReference type="Pfam" id="PF00006">
    <property type="entry name" value="ATP-synt_ab"/>
    <property type="match status" value="1"/>
</dbReference>
<dbReference type="Pfam" id="PF07497">
    <property type="entry name" value="Rho_RNA_bind"/>
    <property type="match status" value="1"/>
</dbReference>
<evidence type="ECO:0000256" key="10">
    <source>
        <dbReference type="PROSITE-ProRule" id="PRU01203"/>
    </source>
</evidence>
<dbReference type="OrthoDB" id="9805197at2"/>
<keyword evidence="1 9" id="KW-0806">Transcription termination</keyword>
<dbReference type="Proteomes" id="UP000316304">
    <property type="component" value="Unassembled WGS sequence"/>
</dbReference>
<evidence type="ECO:0000256" key="7">
    <source>
        <dbReference type="ARBA" id="ARBA00023015"/>
    </source>
</evidence>
<keyword evidence="3 9" id="KW-0378">Hydrolase</keyword>
<evidence type="ECO:0000256" key="8">
    <source>
        <dbReference type="ARBA" id="ARBA00023163"/>
    </source>
</evidence>
<dbReference type="PROSITE" id="PS51856">
    <property type="entry name" value="RHO_RNA_BD"/>
    <property type="match status" value="1"/>
</dbReference>
<dbReference type="NCBIfam" id="NF006886">
    <property type="entry name" value="PRK09376.1"/>
    <property type="match status" value="1"/>
</dbReference>
<proteinExistence type="inferred from homology"/>
<dbReference type="EMBL" id="SJPT01000001">
    <property type="protein sequence ID" value="TWU26992.1"/>
    <property type="molecule type" value="Genomic_DNA"/>
</dbReference>
<dbReference type="GO" id="GO:0003723">
    <property type="term" value="F:RNA binding"/>
    <property type="evidence" value="ECO:0007669"/>
    <property type="project" value="UniProtKB-UniRule"/>
</dbReference>
<sequence>MAKKKRTSRGRSGSGNGPSGPHGNGGNNNNGGGNGKPRVRRRRRGGGGGGGGGDRGGQGGGQHNEGEPADIPSDAPLEESLGILELHPNGYGFLRSIENNYARERSDPFVPGTMIEKFGLRQGVYLKAMVQQARRQQGPRVREIVDIDGMAPEAYLEVKNFDSLTAINPEQWLRLECGRKPLTNRVVDLLAPMGKGQRALIVAPPRSGKTVMLQDIATGITQNHPEVKLIVLLVDERPEEVTDMRRNVLGGEVVASSLDMDVESHVRLSQLVIDRAKRLAEMGQDVFLMLDSITRLARAFNKWVGRGGRGGATMSGGLDIKAMDIPKKLFATARAFQEGGSLTIIGTALVDTNSRMDEAIFQEFKGTGNMELVLDRRLADRRVWPSIDISQSGTRREELLHDEETYEAVTMLRRTLSSMHPVDAMEQLTKQLGRFDSNDEFIKLISGAKTSL</sequence>
<dbReference type="AlphaFoldDB" id="A0A5C6CR99"/>
<comment type="similarity">
    <text evidence="9 10">Belongs to the Rho family.</text>
</comment>
<keyword evidence="4 9" id="KW-0347">Helicase</keyword>
<feature type="compositionally biased region" description="Gly residues" evidence="11">
    <location>
        <begin position="46"/>
        <end position="63"/>
    </location>
</feature>
<name>A0A5C6CR99_9BACT</name>
<dbReference type="InterPro" id="IPR003593">
    <property type="entry name" value="AAA+_ATPase"/>
</dbReference>
<feature type="binding site" evidence="9">
    <location>
        <position position="237"/>
    </location>
    <ligand>
        <name>ATP</name>
        <dbReference type="ChEBI" id="CHEBI:30616"/>
    </ligand>
</feature>
<accession>A0A5C6CR99</accession>
<evidence type="ECO:0000256" key="1">
    <source>
        <dbReference type="ARBA" id="ARBA00022472"/>
    </source>
</evidence>
<comment type="caution">
    <text evidence="13">The sequence shown here is derived from an EMBL/GenBank/DDBJ whole genome shotgun (WGS) entry which is preliminary data.</text>
</comment>
<evidence type="ECO:0000256" key="11">
    <source>
        <dbReference type="SAM" id="MobiDB-lite"/>
    </source>
</evidence>
<comment type="caution">
    <text evidence="9">Lacks conserved residue(s) required for the propagation of feature annotation.</text>
</comment>
<keyword evidence="14" id="KW-1185">Reference proteome</keyword>
<dbReference type="SUPFAM" id="SSF50249">
    <property type="entry name" value="Nucleic acid-binding proteins"/>
    <property type="match status" value="1"/>
</dbReference>
<evidence type="ECO:0000259" key="12">
    <source>
        <dbReference type="PROSITE" id="PS51856"/>
    </source>
</evidence>
<keyword evidence="6 9" id="KW-0694">RNA-binding</keyword>
<gene>
    <name evidence="9" type="primary">rho</name>
    <name evidence="13" type="ORF">Pla52o_08480</name>
</gene>
<dbReference type="RefSeq" id="WP_146593250.1">
    <property type="nucleotide sequence ID" value="NZ_SJPT01000001.1"/>
</dbReference>
<keyword evidence="7 9" id="KW-0805">Transcription regulation</keyword>
<feature type="binding site" evidence="9">
    <location>
        <begin position="206"/>
        <end position="211"/>
    </location>
    <ligand>
        <name>ATP</name>
        <dbReference type="ChEBI" id="CHEBI:30616"/>
    </ligand>
</feature>
<protein>
    <recommendedName>
        <fullName evidence="9">Transcription termination factor Rho</fullName>
        <ecNumber evidence="9">3.6.4.-</ecNumber>
    </recommendedName>
    <alternativeName>
        <fullName evidence="9">ATP-dependent helicase Rho</fullName>
    </alternativeName>
</protein>
<dbReference type="SMART" id="SM00382">
    <property type="entry name" value="AAA"/>
    <property type="match status" value="1"/>
</dbReference>
<dbReference type="PANTHER" id="PTHR46425">
    <property type="entry name" value="TRANSCRIPTION TERMINATION FACTOR RHO"/>
    <property type="match status" value="1"/>
</dbReference>
<organism evidence="13 14">
    <name type="scientific">Novipirellula galeiformis</name>
    <dbReference type="NCBI Taxonomy" id="2528004"/>
    <lineage>
        <taxon>Bacteria</taxon>
        <taxon>Pseudomonadati</taxon>
        <taxon>Planctomycetota</taxon>
        <taxon>Planctomycetia</taxon>
        <taxon>Pirellulales</taxon>
        <taxon>Pirellulaceae</taxon>
        <taxon>Novipirellula</taxon>
    </lineage>
</organism>